<organism evidence="1 2">
    <name type="scientific">Rhodococcus spongiicola</name>
    <dbReference type="NCBI Taxonomy" id="2487352"/>
    <lineage>
        <taxon>Bacteria</taxon>
        <taxon>Bacillati</taxon>
        <taxon>Actinomycetota</taxon>
        <taxon>Actinomycetes</taxon>
        <taxon>Mycobacteriales</taxon>
        <taxon>Nocardiaceae</taxon>
        <taxon>Rhodococcus</taxon>
    </lineage>
</organism>
<gene>
    <name evidence="1" type="ORF">EF834_17120</name>
</gene>
<reference evidence="1 2" key="1">
    <citation type="submission" date="2018-11" db="EMBL/GenBank/DDBJ databases">
        <title>Rhodococcus spongicola sp. nov. and Rhodococcus xishaensis sp. nov. from marine sponges.</title>
        <authorList>
            <person name="Li L."/>
            <person name="Lin H.W."/>
        </authorList>
    </citation>
    <scope>NUCLEOTIDE SEQUENCE [LARGE SCALE GENOMIC DNA]</scope>
    <source>
        <strain evidence="1 2">LHW50502</strain>
    </source>
</reference>
<dbReference type="EMBL" id="RKLN01000007">
    <property type="protein sequence ID" value="RVW00515.1"/>
    <property type="molecule type" value="Genomic_DNA"/>
</dbReference>
<dbReference type="AlphaFoldDB" id="A0A3S3BGA6"/>
<proteinExistence type="predicted"/>
<sequence length="268" mass="26452">MGRAVAGALEEVAAQFREAAAIVDGARSHLVSVVADARARGFAVEDDGWVDPTGKVAWVVLAPEHSREAVRLRILQEAAELTLVVADALRQADESAVDAAARIQTAVDGLKQAGLAVMPGNVVDRDDGGFSWEPDWPATVAASTIGVVADKTGTALTSAAAASADDVARTIGRGLGPFGAVIGTVPAIANDIKGGMDPTKAVVTEGAGAAAGFAFGAIASSIASGAMSGGAAGSVVPGAGTAVGLVAGAVVGGFAAWGGSKLLQWAWD</sequence>
<keyword evidence="2" id="KW-1185">Reference proteome</keyword>
<dbReference type="OrthoDB" id="4483295at2"/>
<protein>
    <submittedName>
        <fullName evidence="1">Uncharacterized protein</fullName>
    </submittedName>
</protein>
<evidence type="ECO:0000313" key="1">
    <source>
        <dbReference type="EMBL" id="RVW00515.1"/>
    </source>
</evidence>
<comment type="caution">
    <text evidence="1">The sequence shown here is derived from an EMBL/GenBank/DDBJ whole genome shotgun (WGS) entry which is preliminary data.</text>
</comment>
<name>A0A3S3BGA6_9NOCA</name>
<evidence type="ECO:0000313" key="2">
    <source>
        <dbReference type="Proteomes" id="UP000284333"/>
    </source>
</evidence>
<accession>A0A3S3BGA6</accession>
<dbReference type="Proteomes" id="UP000284333">
    <property type="component" value="Unassembled WGS sequence"/>
</dbReference>